<gene>
    <name evidence="1" type="ORF">HPB50_025454</name>
</gene>
<name>A0ACB7RNJ2_HYAAI</name>
<dbReference type="Proteomes" id="UP000821845">
    <property type="component" value="Chromosome 9"/>
</dbReference>
<evidence type="ECO:0000313" key="1">
    <source>
        <dbReference type="EMBL" id="KAH6923241.1"/>
    </source>
</evidence>
<sequence>MAPVASWTPSKAVVFDIVVPTGTSPETVVDATASIVGLSEVYCVQHQGAQNFQVTVKSMGAMSLIVDAGYLVIGGERVQVVPVGPQVTNVACLFLPSFVSNEALVQALSPYGKVLTVTSGLMSARRGVLTGTRFIRMEMNAANPVPNYLRISGHRATFDYRGLQRVCRRCGSSGHLRAQCTAPFCGRCGVHGHASDGCDRPCRRCGDGHPTVVCPVRRSYSDAATGAFPPLKPTSTATAASEDVAVVKDAVLASPLQVAENETQGDGSVHDATPCASASPPAQQALVSDNTELSPFNATSVSPDARSTNVPSSQAAAASAAPAAAVVPTATASQGDHEDASSEPSPDSQDATAATSRAVAPATSTPRRVLRKTTAQKALASVREDSPAGKTERVGFEDDDPSLPAAQRLPSSDTSSEDSFSLGLSSVVESDIEMGTLREVKRGHTSSACSDEASDGRAETQRPKKPRPSSGRSKCAP</sequence>
<dbReference type="EMBL" id="CM023489">
    <property type="protein sequence ID" value="KAH6923241.1"/>
    <property type="molecule type" value="Genomic_DNA"/>
</dbReference>
<proteinExistence type="predicted"/>
<protein>
    <submittedName>
        <fullName evidence="1">Uncharacterized protein</fullName>
    </submittedName>
</protein>
<reference evidence="1" key="1">
    <citation type="submission" date="2020-05" db="EMBL/GenBank/DDBJ databases">
        <title>Large-scale comparative analyses of tick genomes elucidate their genetic diversity and vector capacities.</title>
        <authorList>
            <person name="Jia N."/>
            <person name="Wang J."/>
            <person name="Shi W."/>
            <person name="Du L."/>
            <person name="Sun Y."/>
            <person name="Zhan W."/>
            <person name="Jiang J."/>
            <person name="Wang Q."/>
            <person name="Zhang B."/>
            <person name="Ji P."/>
            <person name="Sakyi L.B."/>
            <person name="Cui X."/>
            <person name="Yuan T."/>
            <person name="Jiang B."/>
            <person name="Yang W."/>
            <person name="Lam T.T.-Y."/>
            <person name="Chang Q."/>
            <person name="Ding S."/>
            <person name="Wang X."/>
            <person name="Zhu J."/>
            <person name="Ruan X."/>
            <person name="Zhao L."/>
            <person name="Wei J."/>
            <person name="Que T."/>
            <person name="Du C."/>
            <person name="Cheng J."/>
            <person name="Dai P."/>
            <person name="Han X."/>
            <person name="Huang E."/>
            <person name="Gao Y."/>
            <person name="Liu J."/>
            <person name="Shao H."/>
            <person name="Ye R."/>
            <person name="Li L."/>
            <person name="Wei W."/>
            <person name="Wang X."/>
            <person name="Wang C."/>
            <person name="Yang T."/>
            <person name="Huo Q."/>
            <person name="Li W."/>
            <person name="Guo W."/>
            <person name="Chen H."/>
            <person name="Zhou L."/>
            <person name="Ni X."/>
            <person name="Tian J."/>
            <person name="Zhou Y."/>
            <person name="Sheng Y."/>
            <person name="Liu T."/>
            <person name="Pan Y."/>
            <person name="Xia L."/>
            <person name="Li J."/>
            <person name="Zhao F."/>
            <person name="Cao W."/>
        </authorList>
    </citation>
    <scope>NUCLEOTIDE SEQUENCE</scope>
    <source>
        <strain evidence="1">Hyas-2018</strain>
    </source>
</reference>
<evidence type="ECO:0000313" key="2">
    <source>
        <dbReference type="Proteomes" id="UP000821845"/>
    </source>
</evidence>
<comment type="caution">
    <text evidence="1">The sequence shown here is derived from an EMBL/GenBank/DDBJ whole genome shotgun (WGS) entry which is preliminary data.</text>
</comment>
<organism evidence="1 2">
    <name type="scientific">Hyalomma asiaticum</name>
    <name type="common">Tick</name>
    <dbReference type="NCBI Taxonomy" id="266040"/>
    <lineage>
        <taxon>Eukaryota</taxon>
        <taxon>Metazoa</taxon>
        <taxon>Ecdysozoa</taxon>
        <taxon>Arthropoda</taxon>
        <taxon>Chelicerata</taxon>
        <taxon>Arachnida</taxon>
        <taxon>Acari</taxon>
        <taxon>Parasitiformes</taxon>
        <taxon>Ixodida</taxon>
        <taxon>Ixodoidea</taxon>
        <taxon>Ixodidae</taxon>
        <taxon>Hyalomminae</taxon>
        <taxon>Hyalomma</taxon>
    </lineage>
</organism>
<accession>A0ACB7RNJ2</accession>
<keyword evidence="2" id="KW-1185">Reference proteome</keyword>